<evidence type="ECO:0000313" key="3">
    <source>
        <dbReference type="Proteomes" id="UP000248627"/>
    </source>
</evidence>
<reference evidence="2 3" key="1">
    <citation type="submission" date="2018-01" db="EMBL/GenBank/DDBJ databases">
        <title>Draft genome sequence of Jishengella endophytica.</title>
        <authorList>
            <person name="Sahin N."/>
            <person name="Ay H."/>
            <person name="Saygin H."/>
        </authorList>
    </citation>
    <scope>NUCLEOTIDE SEQUENCE [LARGE SCALE GENOMIC DNA]</scope>
    <source>
        <strain evidence="2 3">DSM 45430</strain>
    </source>
</reference>
<evidence type="ECO:0000313" key="2">
    <source>
        <dbReference type="EMBL" id="PZF98978.1"/>
    </source>
</evidence>
<organism evidence="2 3">
    <name type="scientific">Micromonospora endophytica</name>
    <dbReference type="NCBI Taxonomy" id="515350"/>
    <lineage>
        <taxon>Bacteria</taxon>
        <taxon>Bacillati</taxon>
        <taxon>Actinomycetota</taxon>
        <taxon>Actinomycetes</taxon>
        <taxon>Micromonosporales</taxon>
        <taxon>Micromonosporaceae</taxon>
        <taxon>Micromonospora</taxon>
    </lineage>
</organism>
<feature type="region of interest" description="Disordered" evidence="1">
    <location>
        <begin position="1"/>
        <end position="36"/>
    </location>
</feature>
<dbReference type="AlphaFoldDB" id="A0A2W2D5L8"/>
<evidence type="ECO:0000256" key="1">
    <source>
        <dbReference type="SAM" id="MobiDB-lite"/>
    </source>
</evidence>
<accession>A0A2W2D5L8</accession>
<comment type="caution">
    <text evidence="2">The sequence shown here is derived from an EMBL/GenBank/DDBJ whole genome shotgun (WGS) entry which is preliminary data.</text>
</comment>
<keyword evidence="3" id="KW-1185">Reference proteome</keyword>
<sequence>MLVAGGASRSSSRRAVARADGDRAARRQSESRSAGWKEVRMAMPPLTRPRAARHADISKTFRACDGHRVGR</sequence>
<proteinExistence type="predicted"/>
<dbReference type="EMBL" id="POTX01000031">
    <property type="protein sequence ID" value="PZF98978.1"/>
    <property type="molecule type" value="Genomic_DNA"/>
</dbReference>
<protein>
    <submittedName>
        <fullName evidence="2">Uncharacterized protein</fullName>
    </submittedName>
</protein>
<dbReference type="Proteomes" id="UP000248627">
    <property type="component" value="Unassembled WGS sequence"/>
</dbReference>
<gene>
    <name evidence="2" type="ORF">C1I93_07400</name>
</gene>
<feature type="compositionally biased region" description="Basic and acidic residues" evidence="1">
    <location>
        <begin position="17"/>
        <end position="36"/>
    </location>
</feature>
<feature type="compositionally biased region" description="Low complexity" evidence="1">
    <location>
        <begin position="1"/>
        <end position="10"/>
    </location>
</feature>
<name>A0A2W2D5L8_9ACTN</name>